<feature type="region of interest" description="Disordered" evidence="1">
    <location>
        <begin position="497"/>
        <end position="577"/>
    </location>
</feature>
<proteinExistence type="predicted"/>
<evidence type="ECO:0000313" key="3">
    <source>
        <dbReference type="Proteomes" id="UP000095009"/>
    </source>
</evidence>
<keyword evidence="3" id="KW-1185">Reference proteome</keyword>
<accession>A0A1E3PL42</accession>
<feature type="compositionally biased region" description="Low complexity" evidence="1">
    <location>
        <begin position="1"/>
        <end position="14"/>
    </location>
</feature>
<feature type="compositionally biased region" description="Low complexity" evidence="1">
    <location>
        <begin position="534"/>
        <end position="544"/>
    </location>
</feature>
<dbReference type="OrthoDB" id="340550at2759"/>
<name>A0A1E3PL42_9ASCO</name>
<feature type="compositionally biased region" description="Basic and acidic residues" evidence="1">
    <location>
        <begin position="497"/>
        <end position="509"/>
    </location>
</feature>
<feature type="compositionally biased region" description="Low complexity" evidence="1">
    <location>
        <begin position="302"/>
        <end position="315"/>
    </location>
</feature>
<evidence type="ECO:0000256" key="1">
    <source>
        <dbReference type="SAM" id="MobiDB-lite"/>
    </source>
</evidence>
<feature type="compositionally biased region" description="Acidic residues" evidence="1">
    <location>
        <begin position="254"/>
        <end position="271"/>
    </location>
</feature>
<feature type="compositionally biased region" description="Low complexity" evidence="1">
    <location>
        <begin position="552"/>
        <end position="562"/>
    </location>
</feature>
<protein>
    <submittedName>
        <fullName evidence="2">Uncharacterized protein</fullName>
    </submittedName>
</protein>
<evidence type="ECO:0000313" key="2">
    <source>
        <dbReference type="EMBL" id="ODQ65557.1"/>
    </source>
</evidence>
<feature type="compositionally biased region" description="Basic and acidic residues" evidence="1">
    <location>
        <begin position="524"/>
        <end position="533"/>
    </location>
</feature>
<dbReference type="AlphaFoldDB" id="A0A1E3PL42"/>
<dbReference type="Proteomes" id="UP000095009">
    <property type="component" value="Unassembled WGS sequence"/>
</dbReference>
<feature type="region of interest" description="Disordered" evidence="1">
    <location>
        <begin position="166"/>
        <end position="205"/>
    </location>
</feature>
<sequence length="659" mass="71027">MQPSPFSTTKTTSPWLESDVSEQSASLDPLKVSDSGIHGTPASSSDVSDHTRDSISNTSSFFSNDNSKDSHKKVLLSQGSGNFSSSIPMSTSINGHSSAEGCGVYTPSSLGVPISYKSRNNSINNNDDRLKFPSESHQFLSSGSFSLPESLSSGLSNSNIYSGEPTSFMAMDEDPLPETRNDLVSKSNYNHRPNSNVSSSGTVSPLTKLHRNVDSLIPFHNRPSTSVSSLSHSSFILDDNASKDPYSLESSSSGDEDCHDYDDIMSNDSDDTSLLKEGFNGLGANNMTMFKNRVWSSRSIRDSSSLNFSSPSTPSSRRDSFLSKSPGCDTKVFLNDNNVTKLAAANTKFLETNTNSAHTALSSEAPTTITANAITSAASSLVTPGKSMLINTGLANHVYNSFSGIDKSKTRRKSVSAVIDTSSPYPSPHGIHHSSVVGIAGNNSVGGGPIRRFVAANRKTLKPQNKTFQRLNKELQAEFTPLDYEVKHEASITQAFRDEEIKQRQEDQWKQGVPSTEENEENGDIFRFDHHGSSNDNGSSNGNGSVSGIGPIGKNIGPNLGGSEFDTAPFSGSYDSNGWGEQSLDPMRLYSPDSNKLKRKVALSNVSEYPAMQVSTMKRRAVSPGLISPILCTSPVVSKLNNQQVRNTSDDLQKLKLSR</sequence>
<feature type="compositionally biased region" description="Low complexity" evidence="1">
    <location>
        <begin position="54"/>
        <end position="65"/>
    </location>
</feature>
<feature type="compositionally biased region" description="Polar residues" evidence="1">
    <location>
        <begin position="184"/>
        <end position="205"/>
    </location>
</feature>
<reference evidence="2 3" key="1">
    <citation type="journal article" date="2016" name="Proc. Natl. Acad. Sci. U.S.A.">
        <title>Comparative genomics of biotechnologically important yeasts.</title>
        <authorList>
            <person name="Riley R."/>
            <person name="Haridas S."/>
            <person name="Wolfe K.H."/>
            <person name="Lopes M.R."/>
            <person name="Hittinger C.T."/>
            <person name="Goeker M."/>
            <person name="Salamov A.A."/>
            <person name="Wisecaver J.H."/>
            <person name="Long T.M."/>
            <person name="Calvey C.H."/>
            <person name="Aerts A.L."/>
            <person name="Barry K.W."/>
            <person name="Choi C."/>
            <person name="Clum A."/>
            <person name="Coughlan A.Y."/>
            <person name="Deshpande S."/>
            <person name="Douglass A.P."/>
            <person name="Hanson S.J."/>
            <person name="Klenk H.-P."/>
            <person name="LaButti K.M."/>
            <person name="Lapidus A."/>
            <person name="Lindquist E.A."/>
            <person name="Lipzen A.M."/>
            <person name="Meier-Kolthoff J.P."/>
            <person name="Ohm R.A."/>
            <person name="Otillar R.P."/>
            <person name="Pangilinan J.L."/>
            <person name="Peng Y."/>
            <person name="Rokas A."/>
            <person name="Rosa C.A."/>
            <person name="Scheuner C."/>
            <person name="Sibirny A.A."/>
            <person name="Slot J.C."/>
            <person name="Stielow J.B."/>
            <person name="Sun H."/>
            <person name="Kurtzman C.P."/>
            <person name="Blackwell M."/>
            <person name="Grigoriev I.V."/>
            <person name="Jeffries T.W."/>
        </authorList>
    </citation>
    <scope>NUCLEOTIDE SEQUENCE [LARGE SCALE GENOMIC DNA]</scope>
    <source>
        <strain evidence="2 3">DSM 6958</strain>
    </source>
</reference>
<feature type="region of interest" description="Disordered" evidence="1">
    <location>
        <begin position="1"/>
        <end position="69"/>
    </location>
</feature>
<dbReference type="EMBL" id="KV454409">
    <property type="protein sequence ID" value="ODQ65557.1"/>
    <property type="molecule type" value="Genomic_DNA"/>
</dbReference>
<feature type="region of interest" description="Disordered" evidence="1">
    <location>
        <begin position="245"/>
        <end position="272"/>
    </location>
</feature>
<organism evidence="2 3">
    <name type="scientific">Nadsonia fulvescens var. elongata DSM 6958</name>
    <dbReference type="NCBI Taxonomy" id="857566"/>
    <lineage>
        <taxon>Eukaryota</taxon>
        <taxon>Fungi</taxon>
        <taxon>Dikarya</taxon>
        <taxon>Ascomycota</taxon>
        <taxon>Saccharomycotina</taxon>
        <taxon>Dipodascomycetes</taxon>
        <taxon>Dipodascales</taxon>
        <taxon>Dipodascales incertae sedis</taxon>
        <taxon>Nadsonia</taxon>
    </lineage>
</organism>
<gene>
    <name evidence="2" type="ORF">NADFUDRAFT_41556</name>
</gene>
<feature type="region of interest" description="Disordered" evidence="1">
    <location>
        <begin position="302"/>
        <end position="323"/>
    </location>
</feature>